<dbReference type="PROSITE" id="PS51257">
    <property type="entry name" value="PROKAR_LIPOPROTEIN"/>
    <property type="match status" value="1"/>
</dbReference>
<dbReference type="InterPro" id="IPR050407">
    <property type="entry name" value="Geranylgeranyl_reductase"/>
</dbReference>
<gene>
    <name evidence="2" type="ORF">SAMN05216195_101699</name>
</gene>
<organism evidence="2 3">
    <name type="scientific">Lentzea flaviverrucosa</name>
    <dbReference type="NCBI Taxonomy" id="200379"/>
    <lineage>
        <taxon>Bacteria</taxon>
        <taxon>Bacillati</taxon>
        <taxon>Actinomycetota</taxon>
        <taxon>Actinomycetes</taxon>
        <taxon>Pseudonocardiales</taxon>
        <taxon>Pseudonocardiaceae</taxon>
        <taxon>Lentzea</taxon>
    </lineage>
</organism>
<dbReference type="PANTHER" id="PTHR42685">
    <property type="entry name" value="GERANYLGERANYL DIPHOSPHATE REDUCTASE"/>
    <property type="match status" value="1"/>
</dbReference>
<evidence type="ECO:0000313" key="3">
    <source>
        <dbReference type="Proteomes" id="UP000199028"/>
    </source>
</evidence>
<dbReference type="Gene3D" id="3.50.50.60">
    <property type="entry name" value="FAD/NAD(P)-binding domain"/>
    <property type="match status" value="1"/>
</dbReference>
<keyword evidence="3" id="KW-1185">Reference proteome</keyword>
<name>A0A1H9C6V7_9PSEU</name>
<accession>A0A1H9C6V7</accession>
<dbReference type="PANTHER" id="PTHR42685:SF19">
    <property type="entry name" value="POSSIBLE OXIDOREDUCTASE"/>
    <property type="match status" value="1"/>
</dbReference>
<feature type="domain" description="FAD-binding" evidence="1">
    <location>
        <begin position="7"/>
        <end position="285"/>
    </location>
</feature>
<dbReference type="AlphaFoldDB" id="A0A1H9C6V7"/>
<dbReference type="RefSeq" id="WP_218158086.1">
    <property type="nucleotide sequence ID" value="NZ_FOFT01000001.1"/>
</dbReference>
<protein>
    <submittedName>
        <fullName evidence="2">Dehydrogenase (Flavoprotein)</fullName>
    </submittedName>
</protein>
<sequence>MPDRMHDVVVAGGGPAGLAVALGCAQAGMDVVVCEKRPGVLDKACGEGLMPGAVRALAALGVDPPGHPIDGITYRQGALAAHAPFRCGSGRGVRRTQLHDALSEAVRRAGVPVSSTSVTDVLQYDDHVRAGVLRARYLVAADGLHSPIRDLVGLGSRGRTSAPRWGLRRHFALTPWSGGVEVTWAPRSEAYVTPVAPDVVGVAILSSVRGGFTDQLTAFPELAARLAGARPVSSVRGAGPLRQRTTGRVAGRVLLAGDAAGYVDALTGEGLALSLTTAAELVRCLRAGRPADYDRAWVRTSRRSRWLTESLLWARNRPALGRLVVPAAVRVPWLFAAAVHQLAR</sequence>
<dbReference type="EMBL" id="FOFT01000001">
    <property type="protein sequence ID" value="SEP96864.1"/>
    <property type="molecule type" value="Genomic_DNA"/>
</dbReference>
<evidence type="ECO:0000313" key="2">
    <source>
        <dbReference type="EMBL" id="SEP96864.1"/>
    </source>
</evidence>
<dbReference type="InterPro" id="IPR002938">
    <property type="entry name" value="FAD-bd"/>
</dbReference>
<dbReference type="InterPro" id="IPR036188">
    <property type="entry name" value="FAD/NAD-bd_sf"/>
</dbReference>
<proteinExistence type="predicted"/>
<dbReference type="Pfam" id="PF01494">
    <property type="entry name" value="FAD_binding_3"/>
    <property type="match status" value="1"/>
</dbReference>
<dbReference type="PRINTS" id="PR00420">
    <property type="entry name" value="RNGMNOXGNASE"/>
</dbReference>
<dbReference type="Proteomes" id="UP000199028">
    <property type="component" value="Unassembled WGS sequence"/>
</dbReference>
<dbReference type="SUPFAM" id="SSF51905">
    <property type="entry name" value="FAD/NAD(P)-binding domain"/>
    <property type="match status" value="1"/>
</dbReference>
<evidence type="ECO:0000259" key="1">
    <source>
        <dbReference type="Pfam" id="PF01494"/>
    </source>
</evidence>
<dbReference type="GO" id="GO:0071949">
    <property type="term" value="F:FAD binding"/>
    <property type="evidence" value="ECO:0007669"/>
    <property type="project" value="InterPro"/>
</dbReference>
<reference evidence="3" key="1">
    <citation type="submission" date="2016-10" db="EMBL/GenBank/DDBJ databases">
        <authorList>
            <person name="Varghese N."/>
            <person name="Submissions S."/>
        </authorList>
    </citation>
    <scope>NUCLEOTIDE SEQUENCE [LARGE SCALE GENOMIC DNA]</scope>
    <source>
        <strain evidence="3">CGMCC 4.578</strain>
    </source>
</reference>